<dbReference type="Gene3D" id="3.30.2010.10">
    <property type="entry name" value="Metalloproteases ('zincins'), catalytic domain"/>
    <property type="match status" value="1"/>
</dbReference>
<keyword evidence="5 6" id="KW-0482">Metalloprotease</keyword>
<evidence type="ECO:0000313" key="10">
    <source>
        <dbReference type="EMBL" id="POS03141.1"/>
    </source>
</evidence>
<dbReference type="PANTHER" id="PTHR22726">
    <property type="entry name" value="METALLOENDOPEPTIDASE OMA1"/>
    <property type="match status" value="1"/>
</dbReference>
<evidence type="ECO:0000256" key="5">
    <source>
        <dbReference type="ARBA" id="ARBA00023049"/>
    </source>
</evidence>
<name>A0A2S4NBR9_9FLAO</name>
<dbReference type="InterPro" id="IPR001915">
    <property type="entry name" value="Peptidase_M48"/>
</dbReference>
<dbReference type="InterPro" id="IPR051156">
    <property type="entry name" value="Mito/Outer_Membr_Metalloprot"/>
</dbReference>
<evidence type="ECO:0000256" key="2">
    <source>
        <dbReference type="ARBA" id="ARBA00022723"/>
    </source>
</evidence>
<dbReference type="AlphaFoldDB" id="A0A2S4NBR9"/>
<feature type="domain" description="Peptidase M48" evidence="9">
    <location>
        <begin position="77"/>
        <end position="251"/>
    </location>
</feature>
<comment type="caution">
    <text evidence="10">The sequence shown here is derived from an EMBL/GenBank/DDBJ whole genome shotgun (WGS) entry which is preliminary data.</text>
</comment>
<dbReference type="GO" id="GO:0016020">
    <property type="term" value="C:membrane"/>
    <property type="evidence" value="ECO:0007669"/>
    <property type="project" value="TreeGrafter"/>
</dbReference>
<keyword evidence="8" id="KW-0732">Signal</keyword>
<feature type="compositionally biased region" description="Basic and acidic residues" evidence="7">
    <location>
        <begin position="239"/>
        <end position="256"/>
    </location>
</feature>
<evidence type="ECO:0000256" key="4">
    <source>
        <dbReference type="ARBA" id="ARBA00022833"/>
    </source>
</evidence>
<keyword evidence="2" id="KW-0479">Metal-binding</keyword>
<proteinExistence type="inferred from homology"/>
<feature type="chain" id="PRO_5015689047" evidence="8">
    <location>
        <begin position="23"/>
        <end position="287"/>
    </location>
</feature>
<evidence type="ECO:0000256" key="8">
    <source>
        <dbReference type="SAM" id="SignalP"/>
    </source>
</evidence>
<dbReference type="GO" id="GO:0004222">
    <property type="term" value="F:metalloendopeptidase activity"/>
    <property type="evidence" value="ECO:0007669"/>
    <property type="project" value="InterPro"/>
</dbReference>
<dbReference type="RefSeq" id="WP_103724882.1">
    <property type="nucleotide sequence ID" value="NZ_PQNY01000001.1"/>
</dbReference>
<protein>
    <submittedName>
        <fullName evidence="10">Putative metalloprotease</fullName>
    </submittedName>
</protein>
<dbReference type="OrthoDB" id="9810445at2"/>
<dbReference type="GO" id="GO:0051603">
    <property type="term" value="P:proteolysis involved in protein catabolic process"/>
    <property type="evidence" value="ECO:0007669"/>
    <property type="project" value="TreeGrafter"/>
</dbReference>
<evidence type="ECO:0000313" key="11">
    <source>
        <dbReference type="Proteomes" id="UP000237056"/>
    </source>
</evidence>
<accession>A0A2S4NBR9</accession>
<dbReference type="Pfam" id="PF01435">
    <property type="entry name" value="Peptidase_M48"/>
    <property type="match status" value="1"/>
</dbReference>
<dbReference type="Proteomes" id="UP000237056">
    <property type="component" value="Unassembled WGS sequence"/>
</dbReference>
<organism evidence="10 11">
    <name type="scientific">Flavobacterium croceum DSM 17960</name>
    <dbReference type="NCBI Taxonomy" id="1121886"/>
    <lineage>
        <taxon>Bacteria</taxon>
        <taxon>Pseudomonadati</taxon>
        <taxon>Bacteroidota</taxon>
        <taxon>Flavobacteriia</taxon>
        <taxon>Flavobacteriales</taxon>
        <taxon>Flavobacteriaceae</taxon>
        <taxon>Flavobacterium</taxon>
    </lineage>
</organism>
<gene>
    <name evidence="10" type="ORF">Q361_101248</name>
</gene>
<dbReference type="PANTHER" id="PTHR22726:SF8">
    <property type="entry name" value="METALLOPROTEASE YCAL"/>
    <property type="match status" value="1"/>
</dbReference>
<comment type="similarity">
    <text evidence="6">Belongs to the peptidase M48 family.</text>
</comment>
<evidence type="ECO:0000256" key="7">
    <source>
        <dbReference type="SAM" id="MobiDB-lite"/>
    </source>
</evidence>
<reference evidence="10 11" key="1">
    <citation type="submission" date="2018-01" db="EMBL/GenBank/DDBJ databases">
        <title>Genomic Encyclopedia of Type Strains, Phase I: the one thousand microbial genomes (KMG-I) project.</title>
        <authorList>
            <person name="Goeker M."/>
        </authorList>
    </citation>
    <scope>NUCLEOTIDE SEQUENCE [LARGE SCALE GENOMIC DNA]</scope>
    <source>
        <strain evidence="10 11">DSM 17960</strain>
    </source>
</reference>
<dbReference type="GO" id="GO:0046872">
    <property type="term" value="F:metal ion binding"/>
    <property type="evidence" value="ECO:0007669"/>
    <property type="project" value="UniProtKB-KW"/>
</dbReference>
<evidence type="ECO:0000259" key="9">
    <source>
        <dbReference type="Pfam" id="PF01435"/>
    </source>
</evidence>
<evidence type="ECO:0000256" key="3">
    <source>
        <dbReference type="ARBA" id="ARBA00022801"/>
    </source>
</evidence>
<comment type="cofactor">
    <cofactor evidence="6">
        <name>Zn(2+)</name>
        <dbReference type="ChEBI" id="CHEBI:29105"/>
    </cofactor>
    <text evidence="6">Binds 1 zinc ion per subunit.</text>
</comment>
<dbReference type="EMBL" id="PQNY01000001">
    <property type="protein sequence ID" value="POS03141.1"/>
    <property type="molecule type" value="Genomic_DNA"/>
</dbReference>
<feature type="compositionally biased region" description="Low complexity" evidence="7">
    <location>
        <begin position="269"/>
        <end position="280"/>
    </location>
</feature>
<keyword evidence="1 6" id="KW-0645">Protease</keyword>
<feature type="region of interest" description="Disordered" evidence="7">
    <location>
        <begin position="232"/>
        <end position="287"/>
    </location>
</feature>
<keyword evidence="3 6" id="KW-0378">Hydrolase</keyword>
<evidence type="ECO:0000256" key="6">
    <source>
        <dbReference type="RuleBase" id="RU003983"/>
    </source>
</evidence>
<feature type="signal peptide" evidence="8">
    <location>
        <begin position="1"/>
        <end position="22"/>
    </location>
</feature>
<evidence type="ECO:0000256" key="1">
    <source>
        <dbReference type="ARBA" id="ARBA00022670"/>
    </source>
</evidence>
<keyword evidence="11" id="KW-1185">Reference proteome</keyword>
<keyword evidence="4 6" id="KW-0862">Zinc</keyword>
<sequence>MKAKFLYSICVVALLSVTNSLAQINLGDKISGAVGNGLNSLMFSDADAAKLASEGIKKLDSAHVVAGPKDGYTLRLNRVFAKHSTENGLKLNYKVYITKEINAFACADGSVRVFSGLMDIMDDNQLLAVIGHEIGHVANHDSRDAMKAAYRNAALADAVGSVSTKVASMTDGQIGQIAQAMLQSKYSRKQETEADTFSYDFMKKNGYDVNAVESAFTILSSLSEGQSSDILSQMMSSHPDSKARAEAAKKRAESDGLYKPYKQKAFSNKATSTKVTTPKKATPKKKK</sequence>